<dbReference type="EMBL" id="VDHJ01000015">
    <property type="protein sequence ID" value="TNL95331.1"/>
    <property type="molecule type" value="Genomic_DNA"/>
</dbReference>
<dbReference type="Proteomes" id="UP000312032">
    <property type="component" value="Unassembled WGS sequence"/>
</dbReference>
<organism evidence="2 3">
    <name type="scientific">Corynebacterium tapiri</name>
    <dbReference type="NCBI Taxonomy" id="1448266"/>
    <lineage>
        <taxon>Bacteria</taxon>
        <taxon>Bacillati</taxon>
        <taxon>Actinomycetota</taxon>
        <taxon>Actinomycetes</taxon>
        <taxon>Mycobacteriales</taxon>
        <taxon>Corynebacteriaceae</taxon>
        <taxon>Corynebacterium</taxon>
    </lineage>
</organism>
<gene>
    <name evidence="2" type="ORF">FHE74_09610</name>
</gene>
<feature type="transmembrane region" description="Helical" evidence="1">
    <location>
        <begin position="141"/>
        <end position="168"/>
    </location>
</feature>
<feature type="transmembrane region" description="Helical" evidence="1">
    <location>
        <begin position="78"/>
        <end position="94"/>
    </location>
</feature>
<proteinExistence type="predicted"/>
<protein>
    <submittedName>
        <fullName evidence="2">Uncharacterized protein</fullName>
    </submittedName>
</protein>
<feature type="transmembrane region" description="Helical" evidence="1">
    <location>
        <begin position="174"/>
        <end position="198"/>
    </location>
</feature>
<keyword evidence="3" id="KW-1185">Reference proteome</keyword>
<feature type="transmembrane region" description="Helical" evidence="1">
    <location>
        <begin position="239"/>
        <end position="261"/>
    </location>
</feature>
<dbReference type="AlphaFoldDB" id="A0A5C4U2F1"/>
<feature type="transmembrane region" description="Helical" evidence="1">
    <location>
        <begin position="292"/>
        <end position="310"/>
    </location>
</feature>
<keyword evidence="1" id="KW-1133">Transmembrane helix</keyword>
<keyword evidence="1" id="KW-0812">Transmembrane</keyword>
<feature type="transmembrane region" description="Helical" evidence="1">
    <location>
        <begin position="38"/>
        <end position="57"/>
    </location>
</feature>
<keyword evidence="1" id="KW-0472">Membrane</keyword>
<comment type="caution">
    <text evidence="2">The sequence shown here is derived from an EMBL/GenBank/DDBJ whole genome shotgun (WGS) entry which is preliminary data.</text>
</comment>
<feature type="transmembrane region" description="Helical" evidence="1">
    <location>
        <begin position="100"/>
        <end position="120"/>
    </location>
</feature>
<feature type="transmembrane region" description="Helical" evidence="1">
    <location>
        <begin position="12"/>
        <end position="32"/>
    </location>
</feature>
<feature type="transmembrane region" description="Helical" evidence="1">
    <location>
        <begin position="210"/>
        <end position="233"/>
    </location>
</feature>
<evidence type="ECO:0000313" key="2">
    <source>
        <dbReference type="EMBL" id="TNL95331.1"/>
    </source>
</evidence>
<reference evidence="2 3" key="1">
    <citation type="submission" date="2019-06" db="EMBL/GenBank/DDBJ databases">
        <authorList>
            <person name="Li J."/>
        </authorList>
    </citation>
    <scope>NUCLEOTIDE SEQUENCE [LARGE SCALE GENOMIC DNA]</scope>
    <source>
        <strain evidence="2 3">LMG 28165</strain>
    </source>
</reference>
<evidence type="ECO:0000313" key="3">
    <source>
        <dbReference type="Proteomes" id="UP000312032"/>
    </source>
</evidence>
<dbReference type="RefSeq" id="WP_139466302.1">
    <property type="nucleotide sequence ID" value="NZ_VDHJ01000015.1"/>
</dbReference>
<accession>A0A5C4U2F1</accession>
<evidence type="ECO:0000256" key="1">
    <source>
        <dbReference type="SAM" id="Phobius"/>
    </source>
</evidence>
<sequence>MSTVYLRILQAQASYGWNWFAAIALTMNFGFAAGSLNAWLVAVLAGAATAVLAGAFLNIREVGRAYGLATFQLRNFKLLVIGVIAVVYAAWAGIARGVGLAALVAAVCVVVGCIFALVSAGGRSDWTTTTRTFGHAPGLSLVLIPVVASGLGVAAVSIGVCLAGTLLFPDLAEALYTASFCVLMIGTATGPIVHGGLGGWQALGLPRKHWLAWLAVASIPTIAVGALCTYLAFGVVLEAANPLALFPVLVFASWLCSMAVARWPRFGIAFIGGASPILGGLVGGGIPTVASLVVAGVLGVLCVWIGTWIVRGRARVRLAQ</sequence>
<name>A0A5C4U2F1_9CORY</name>
<feature type="transmembrane region" description="Helical" evidence="1">
    <location>
        <begin position="268"/>
        <end position="286"/>
    </location>
</feature>